<proteinExistence type="predicted"/>
<protein>
    <submittedName>
        <fullName evidence="1">Uncharacterized protein</fullName>
    </submittedName>
</protein>
<dbReference type="EMBL" id="NFZW01000013">
    <property type="protein sequence ID" value="RFA35110.1"/>
    <property type="molecule type" value="Genomic_DNA"/>
</dbReference>
<reference evidence="2" key="1">
    <citation type="submission" date="2017-05" db="EMBL/GenBank/DDBJ databases">
        <authorList>
            <person name="Sharma S."/>
            <person name="Sidhu C."/>
            <person name="Pinnaka A.K."/>
        </authorList>
    </citation>
    <scope>NUCLEOTIDE SEQUENCE [LARGE SCALE GENOMIC DNA]</scope>
    <source>
        <strain evidence="2">AK93</strain>
    </source>
</reference>
<dbReference type="AlphaFoldDB" id="A0A3E0WQ63"/>
<gene>
    <name evidence="1" type="ORF">CAL65_13450</name>
</gene>
<accession>A0A3E0WQ63</accession>
<evidence type="ECO:0000313" key="1">
    <source>
        <dbReference type="EMBL" id="RFA35110.1"/>
    </source>
</evidence>
<evidence type="ECO:0000313" key="2">
    <source>
        <dbReference type="Proteomes" id="UP000256763"/>
    </source>
</evidence>
<keyword evidence="2" id="KW-1185">Reference proteome</keyword>
<organism evidence="1 2">
    <name type="scientific">Alkalilimnicola ehrlichii</name>
    <dbReference type="NCBI Taxonomy" id="351052"/>
    <lineage>
        <taxon>Bacteria</taxon>
        <taxon>Pseudomonadati</taxon>
        <taxon>Pseudomonadota</taxon>
        <taxon>Gammaproteobacteria</taxon>
        <taxon>Chromatiales</taxon>
        <taxon>Ectothiorhodospiraceae</taxon>
        <taxon>Alkalilimnicola</taxon>
    </lineage>
</organism>
<name>A0A3E0WQ63_9GAMM</name>
<sequence length="142" mass="15709">MRQPNICWIAALFLYLQMPMAIDVIPSLFSIEKNNETHPQSVIDLRRQLPERCAQEHPDTISTESGPLDGELEYAVSALARISPVWRLDAHSLAGASVGKLAEGFGRQHFAAEKAVLTQACPCGSERLLSRFAPVQPLRSTR</sequence>
<comment type="caution">
    <text evidence="1">The sequence shown here is derived from an EMBL/GenBank/DDBJ whole genome shotgun (WGS) entry which is preliminary data.</text>
</comment>
<dbReference type="Proteomes" id="UP000256763">
    <property type="component" value="Unassembled WGS sequence"/>
</dbReference>